<reference evidence="2 3" key="1">
    <citation type="journal article" date="2016" name="ISME J.">
        <title>Chasing the elusive Euryarchaeota class WSA2: genomes reveal a uniquely fastidious methyl-reducing methanogen.</title>
        <authorList>
            <person name="Nobu M.K."/>
            <person name="Narihiro T."/>
            <person name="Kuroda K."/>
            <person name="Mei R."/>
            <person name="Liu W.T."/>
        </authorList>
    </citation>
    <scope>NUCLEOTIDE SEQUENCE [LARGE SCALE GENOMIC DNA]</scope>
    <source>
        <strain evidence="2">U1lsi0528_Bin089</strain>
    </source>
</reference>
<evidence type="ECO:0000313" key="3">
    <source>
        <dbReference type="Proteomes" id="UP000075578"/>
    </source>
</evidence>
<dbReference type="Proteomes" id="UP000075578">
    <property type="component" value="Unassembled WGS sequence"/>
</dbReference>
<protein>
    <submittedName>
        <fullName evidence="2">Uncharacterized protein</fullName>
    </submittedName>
</protein>
<dbReference type="AlphaFoldDB" id="A0A150IZQ4"/>
<keyword evidence="1" id="KW-0175">Coiled coil</keyword>
<evidence type="ECO:0000313" key="2">
    <source>
        <dbReference type="EMBL" id="KYC50368.1"/>
    </source>
</evidence>
<comment type="caution">
    <text evidence="2">The sequence shown here is derived from an EMBL/GenBank/DDBJ whole genome shotgun (WGS) entry which is preliminary data.</text>
</comment>
<gene>
    <name evidence="2" type="ORF">AMQ74_01262</name>
</gene>
<organism evidence="2 3">
    <name type="scientific">Candidatus Methanofastidiosum methylothiophilum</name>
    <dbReference type="NCBI Taxonomy" id="1705564"/>
    <lineage>
        <taxon>Archaea</taxon>
        <taxon>Methanobacteriati</taxon>
        <taxon>Methanobacteriota</taxon>
        <taxon>Stenosarchaea group</taxon>
        <taxon>Candidatus Methanofastidiosia</taxon>
        <taxon>Candidatus Methanofastidiosales</taxon>
        <taxon>Candidatus Methanofastidiosaceae</taxon>
        <taxon>Candidatus Methanofastidiosum</taxon>
    </lineage>
</organism>
<dbReference type="EMBL" id="LNGD01000082">
    <property type="protein sequence ID" value="KYC50368.1"/>
    <property type="molecule type" value="Genomic_DNA"/>
</dbReference>
<name>A0A150IZQ4_9EURY</name>
<accession>A0A150IZQ4</accession>
<feature type="coiled-coil region" evidence="1">
    <location>
        <begin position="199"/>
        <end position="226"/>
    </location>
</feature>
<sequence>MKLSQEDVELFYKLYHSLQFYVNQKLKVADDIKSPEELFKCTIEQIKKLREGLYENPKVIDSFIAENPMNFTPDELKVIGSWKDSVKDELLVWRYLKNYTIFLDINEPPKAYGVVALNSSFEEMIGSDLPVMVDAVLLPFKNRIVYDGILPYYQVHFGGGMRRNFNDSYQEAKFRYGIITSLPLPKEQEKNDADVLRFYLKSESNREIYEEEIDRLINEDRELLKIYHQETGKVHARRYRRQLREIGVNKGWFAILEGLIVASGATKEELEKVLKGILPQGKQDIVFVFQMESNGITQLSE</sequence>
<proteinExistence type="predicted"/>
<evidence type="ECO:0000256" key="1">
    <source>
        <dbReference type="SAM" id="Coils"/>
    </source>
</evidence>